<dbReference type="Proteomes" id="UP000435357">
    <property type="component" value="Unassembled WGS sequence"/>
</dbReference>
<dbReference type="EMBL" id="WACR01000001">
    <property type="protein sequence ID" value="KAB1066156.1"/>
    <property type="molecule type" value="Genomic_DNA"/>
</dbReference>
<protein>
    <submittedName>
        <fullName evidence="2">Histidine phosphatase family protein</fullName>
    </submittedName>
</protein>
<feature type="binding site" evidence="1">
    <location>
        <position position="58"/>
    </location>
    <ligand>
        <name>substrate</name>
    </ligand>
</feature>
<dbReference type="InterPro" id="IPR013078">
    <property type="entry name" value="His_Pase_superF_clade-1"/>
</dbReference>
<dbReference type="SUPFAM" id="SSF53254">
    <property type="entry name" value="Phosphoglycerate mutase-like"/>
    <property type="match status" value="1"/>
</dbReference>
<dbReference type="InterPro" id="IPR029033">
    <property type="entry name" value="His_PPase_superfam"/>
</dbReference>
<evidence type="ECO:0000313" key="3">
    <source>
        <dbReference type="Proteomes" id="UP000435357"/>
    </source>
</evidence>
<proteinExistence type="predicted"/>
<accession>A0A6N6MBC1</accession>
<dbReference type="AlphaFoldDB" id="A0A6N6MBC1"/>
<dbReference type="Gene3D" id="3.40.50.1240">
    <property type="entry name" value="Phosphoglycerate mutase-like"/>
    <property type="match status" value="1"/>
</dbReference>
<comment type="caution">
    <text evidence="2">The sequence shown here is derived from an EMBL/GenBank/DDBJ whole genome shotgun (WGS) entry which is preliminary data.</text>
</comment>
<dbReference type="SMART" id="SM00855">
    <property type="entry name" value="PGAM"/>
    <property type="match status" value="1"/>
</dbReference>
<dbReference type="PANTHER" id="PTHR47623:SF1">
    <property type="entry name" value="OS09G0287300 PROTEIN"/>
    <property type="match status" value="1"/>
</dbReference>
<keyword evidence="3" id="KW-1185">Reference proteome</keyword>
<reference evidence="2 3" key="1">
    <citation type="submission" date="2019-09" db="EMBL/GenBank/DDBJ databases">
        <title>Genomes of Cryomorphaceae.</title>
        <authorList>
            <person name="Bowman J.P."/>
        </authorList>
    </citation>
    <scope>NUCLEOTIDE SEQUENCE [LARGE SCALE GENOMIC DNA]</scope>
    <source>
        <strain evidence="2 3">KCTC 52047</strain>
    </source>
</reference>
<dbReference type="Pfam" id="PF00300">
    <property type="entry name" value="His_Phos_1"/>
    <property type="match status" value="1"/>
</dbReference>
<organism evidence="2 3">
    <name type="scientific">Salibacter halophilus</name>
    <dbReference type="NCBI Taxonomy" id="1803916"/>
    <lineage>
        <taxon>Bacteria</taxon>
        <taxon>Pseudomonadati</taxon>
        <taxon>Bacteroidota</taxon>
        <taxon>Flavobacteriia</taxon>
        <taxon>Flavobacteriales</taxon>
        <taxon>Salibacteraceae</taxon>
        <taxon>Salibacter</taxon>
    </lineage>
</organism>
<evidence type="ECO:0000256" key="1">
    <source>
        <dbReference type="PIRSR" id="PIRSR613078-2"/>
    </source>
</evidence>
<gene>
    <name evidence="2" type="ORF">F3059_01405</name>
</gene>
<dbReference type="RefSeq" id="WP_151166144.1">
    <property type="nucleotide sequence ID" value="NZ_WACR01000001.1"/>
</dbReference>
<dbReference type="OrthoDB" id="9810154at2"/>
<evidence type="ECO:0000313" key="2">
    <source>
        <dbReference type="EMBL" id="KAB1066156.1"/>
    </source>
</evidence>
<name>A0A6N6MBC1_9FLAO</name>
<dbReference type="CDD" id="cd07067">
    <property type="entry name" value="HP_PGM_like"/>
    <property type="match status" value="1"/>
</dbReference>
<sequence>MKTIYLVRHGKSSWKDTDLSDIDRSLKRRGVQDAYLIGEHLRKDKICPDLIVSSVAVRAFHTAVIIARKMDYSLQHIALQDDLYASSAHHYLEVIANQRNDASSLMIFGHDPALTNLFNMLLHNSVEKIPTCAVVAIEIEAENWREIGKAKSQLKFFIKPKELK</sequence>
<dbReference type="PANTHER" id="PTHR47623">
    <property type="entry name" value="OS09G0287300 PROTEIN"/>
    <property type="match status" value="1"/>
</dbReference>